<reference evidence="2 3" key="1">
    <citation type="submission" date="2017-12" db="EMBL/GenBank/DDBJ databases">
        <title>Confluentibacter flavum sp. nov., isolated from the saline lake.</title>
        <authorList>
            <person name="Yu L."/>
        </authorList>
    </citation>
    <scope>NUCLEOTIDE SEQUENCE [LARGE SCALE GENOMIC DNA]</scope>
    <source>
        <strain evidence="2 3">3B</strain>
    </source>
</reference>
<keyword evidence="1" id="KW-0732">Signal</keyword>
<organism evidence="2 3">
    <name type="scientific">Confluentibacter flavum</name>
    <dbReference type="NCBI Taxonomy" id="1909700"/>
    <lineage>
        <taxon>Bacteria</taxon>
        <taxon>Pseudomonadati</taxon>
        <taxon>Bacteroidota</taxon>
        <taxon>Flavobacteriia</taxon>
        <taxon>Flavobacteriales</taxon>
        <taxon>Flavobacteriaceae</taxon>
        <taxon>Confluentibacter</taxon>
    </lineage>
</organism>
<dbReference type="AlphaFoldDB" id="A0A2N3HK32"/>
<comment type="caution">
    <text evidence="2">The sequence shown here is derived from an EMBL/GenBank/DDBJ whole genome shotgun (WGS) entry which is preliminary data.</text>
</comment>
<name>A0A2N3HK32_9FLAO</name>
<gene>
    <name evidence="2" type="ORF">CSW08_08965</name>
</gene>
<dbReference type="OrthoDB" id="1144910at2"/>
<evidence type="ECO:0000256" key="1">
    <source>
        <dbReference type="SAM" id="SignalP"/>
    </source>
</evidence>
<dbReference type="RefSeq" id="WP_106659549.1">
    <property type="nucleotide sequence ID" value="NZ_PJEO01000028.1"/>
</dbReference>
<feature type="chain" id="PRO_5014625905" evidence="1">
    <location>
        <begin position="21"/>
        <end position="210"/>
    </location>
</feature>
<feature type="signal peptide" evidence="1">
    <location>
        <begin position="1"/>
        <end position="20"/>
    </location>
</feature>
<proteinExistence type="predicted"/>
<accession>A0A2N3HK32</accession>
<sequence>MKLKWCILLVVIGLIGIASQQQVCLPNQEIVLRFTNDGVTSDEAQNAIAIVKKQLLTIGANNIHVKESQKGGSLKITYYSDTDVASIKKLLSREKDIELGYISSSQDNKSSKSPSKNNPSAYDIDVFELKKQDAGFEGGKYAIELKSENIRFFIPNLLVFNTEIGYNDLESVLNQTYKFRKNSAIAINITSNKIPDGRAGPLVIRFQNHS</sequence>
<evidence type="ECO:0000313" key="3">
    <source>
        <dbReference type="Proteomes" id="UP000233435"/>
    </source>
</evidence>
<keyword evidence="3" id="KW-1185">Reference proteome</keyword>
<dbReference type="EMBL" id="PJEO01000028">
    <property type="protein sequence ID" value="PKQ45335.1"/>
    <property type="molecule type" value="Genomic_DNA"/>
</dbReference>
<evidence type="ECO:0000313" key="2">
    <source>
        <dbReference type="EMBL" id="PKQ45335.1"/>
    </source>
</evidence>
<dbReference type="Proteomes" id="UP000233435">
    <property type="component" value="Unassembled WGS sequence"/>
</dbReference>
<protein>
    <submittedName>
        <fullName evidence="2">Uncharacterized protein</fullName>
    </submittedName>
</protein>